<dbReference type="Pfam" id="PF03796">
    <property type="entry name" value="DnaB_C"/>
    <property type="match status" value="1"/>
</dbReference>
<dbReference type="InterPro" id="IPR027417">
    <property type="entry name" value="P-loop_NTPase"/>
</dbReference>
<accession>A0A4R5CE82</accession>
<dbReference type="Proteomes" id="UP000294513">
    <property type="component" value="Unassembled WGS sequence"/>
</dbReference>
<feature type="domain" description="SF4 helicase" evidence="1">
    <location>
        <begin position="26"/>
        <end position="244"/>
    </location>
</feature>
<protein>
    <recommendedName>
        <fullName evidence="1">SF4 helicase domain-containing protein</fullName>
    </recommendedName>
</protein>
<evidence type="ECO:0000313" key="3">
    <source>
        <dbReference type="Proteomes" id="UP000294513"/>
    </source>
</evidence>
<dbReference type="SUPFAM" id="SSF52540">
    <property type="entry name" value="P-loop containing nucleoside triphosphate hydrolases"/>
    <property type="match status" value="1"/>
</dbReference>
<gene>
    <name evidence="2" type="ORF">E1298_01965</name>
</gene>
<dbReference type="GO" id="GO:0005524">
    <property type="term" value="F:ATP binding"/>
    <property type="evidence" value="ECO:0007669"/>
    <property type="project" value="InterPro"/>
</dbReference>
<dbReference type="InterPro" id="IPR007694">
    <property type="entry name" value="DNA_helicase_DnaB-like_C"/>
</dbReference>
<dbReference type="EMBL" id="SMKU01000003">
    <property type="protein sequence ID" value="TDD97226.1"/>
    <property type="molecule type" value="Genomic_DNA"/>
</dbReference>
<dbReference type="GO" id="GO:0006260">
    <property type="term" value="P:DNA replication"/>
    <property type="evidence" value="ECO:0007669"/>
    <property type="project" value="InterPro"/>
</dbReference>
<proteinExistence type="predicted"/>
<dbReference type="Gene3D" id="3.40.50.300">
    <property type="entry name" value="P-loop containing nucleotide triphosphate hydrolases"/>
    <property type="match status" value="1"/>
</dbReference>
<name>A0A4R5CE82_9ACTN</name>
<reference evidence="2 3" key="1">
    <citation type="submission" date="2019-03" db="EMBL/GenBank/DDBJ databases">
        <title>Draft genome sequences of novel Actinobacteria.</title>
        <authorList>
            <person name="Sahin N."/>
            <person name="Ay H."/>
            <person name="Saygin H."/>
        </authorList>
    </citation>
    <scope>NUCLEOTIDE SEQUENCE [LARGE SCALE GENOMIC DNA]</scope>
    <source>
        <strain evidence="2 3">H3C3</strain>
    </source>
</reference>
<dbReference type="OrthoDB" id="5144161at2"/>
<sequence>MQLISRARARDRSSGRPLKTVFQTWKDAGVHLRRGQVHLIASGPGVGKSALALTIAVRSEARGIYFSADSDVATQYARLAAMLTGEPVSRVNEAIERKNTAEFDKHVDGFTRIRFEFDAAPSLTTIEENVWCYADIHGRWPELVILDNLGNGIDDSGGDGFVALENILAFLHELARKTKACVVVLHHLVGMWEDGVTPAPLSGLRGKVSKISVLVINLYREADDDGFGPERLGCAIVKNRGGKASAAGRYCVSLNLDLERMDISDIEEPESNFWEKEAV</sequence>
<keyword evidence="3" id="KW-1185">Reference proteome</keyword>
<dbReference type="GO" id="GO:0003678">
    <property type="term" value="F:DNA helicase activity"/>
    <property type="evidence" value="ECO:0007669"/>
    <property type="project" value="InterPro"/>
</dbReference>
<dbReference type="AlphaFoldDB" id="A0A4R5CE82"/>
<evidence type="ECO:0000259" key="1">
    <source>
        <dbReference type="Pfam" id="PF03796"/>
    </source>
</evidence>
<dbReference type="RefSeq" id="WP_131888986.1">
    <property type="nucleotide sequence ID" value="NZ_SMKU01000003.1"/>
</dbReference>
<comment type="caution">
    <text evidence="2">The sequence shown here is derived from an EMBL/GenBank/DDBJ whole genome shotgun (WGS) entry which is preliminary data.</text>
</comment>
<evidence type="ECO:0000313" key="2">
    <source>
        <dbReference type="EMBL" id="TDD97226.1"/>
    </source>
</evidence>
<organism evidence="2 3">
    <name type="scientific">Actinomadura rubrisoli</name>
    <dbReference type="NCBI Taxonomy" id="2530368"/>
    <lineage>
        <taxon>Bacteria</taxon>
        <taxon>Bacillati</taxon>
        <taxon>Actinomycetota</taxon>
        <taxon>Actinomycetes</taxon>
        <taxon>Streptosporangiales</taxon>
        <taxon>Thermomonosporaceae</taxon>
        <taxon>Actinomadura</taxon>
    </lineage>
</organism>